<gene>
    <name evidence="2" type="ORF">GCM10009083_12510</name>
</gene>
<dbReference type="Pfam" id="PF10975">
    <property type="entry name" value="DUF2802"/>
    <property type="match status" value="1"/>
</dbReference>
<comment type="caution">
    <text evidence="2">The sequence shown here is derived from an EMBL/GenBank/DDBJ whole genome shotgun (WGS) entry which is preliminary data.</text>
</comment>
<reference evidence="3" key="1">
    <citation type="journal article" date="2019" name="Int. J. Syst. Evol. Microbiol.">
        <title>The Global Catalogue of Microorganisms (GCM) 10K type strain sequencing project: providing services to taxonomists for standard genome sequencing and annotation.</title>
        <authorList>
            <consortium name="The Broad Institute Genomics Platform"/>
            <consortium name="The Broad Institute Genome Sequencing Center for Infectious Disease"/>
            <person name="Wu L."/>
            <person name="Ma J."/>
        </authorList>
    </citation>
    <scope>NUCLEOTIDE SEQUENCE [LARGE SCALE GENOMIC DNA]</scope>
    <source>
        <strain evidence="3">JCM 11590</strain>
    </source>
</reference>
<evidence type="ECO:0000313" key="2">
    <source>
        <dbReference type="EMBL" id="GGI97263.1"/>
    </source>
</evidence>
<dbReference type="EMBL" id="BMNN01000002">
    <property type="protein sequence ID" value="GGI97263.1"/>
    <property type="molecule type" value="Genomic_DNA"/>
</dbReference>
<protein>
    <recommendedName>
        <fullName evidence="4">DUF2802 domain-containing protein</fullName>
    </recommendedName>
</protein>
<evidence type="ECO:0008006" key="4">
    <source>
        <dbReference type="Google" id="ProtNLM"/>
    </source>
</evidence>
<organism evidence="2 3">
    <name type="scientific">Halopseudomonas pertucinogena</name>
    <dbReference type="NCBI Taxonomy" id="86175"/>
    <lineage>
        <taxon>Bacteria</taxon>
        <taxon>Pseudomonadati</taxon>
        <taxon>Pseudomonadota</taxon>
        <taxon>Gammaproteobacteria</taxon>
        <taxon>Pseudomonadales</taxon>
        <taxon>Pseudomonadaceae</taxon>
        <taxon>Halopseudomonas</taxon>
    </lineage>
</organism>
<dbReference type="RefSeq" id="WP_188635761.1">
    <property type="nucleotide sequence ID" value="NZ_BMNN01000002.1"/>
</dbReference>
<dbReference type="InterPro" id="IPR021244">
    <property type="entry name" value="DUF2802"/>
</dbReference>
<name>A0ABQ2CNM2_9GAMM</name>
<accession>A0ABQ2CNM2</accession>
<dbReference type="Proteomes" id="UP000633263">
    <property type="component" value="Unassembled WGS sequence"/>
</dbReference>
<feature type="coiled-coil region" evidence="1">
    <location>
        <begin position="39"/>
        <end position="90"/>
    </location>
</feature>
<evidence type="ECO:0000256" key="1">
    <source>
        <dbReference type="SAM" id="Coils"/>
    </source>
</evidence>
<sequence>MDERSLLLMLGLFLGVLVAAQIGALMAQRRVAMQQITMQERLDGRIDKLSQKLAEYQQSNIRMGEEVLALREKLNQLENKQQRLEQQDVQTMPYNQASRLVSMGASLDDLMQACGLSRSEAELMLKLHGNKG</sequence>
<evidence type="ECO:0000313" key="3">
    <source>
        <dbReference type="Proteomes" id="UP000633263"/>
    </source>
</evidence>
<keyword evidence="3" id="KW-1185">Reference proteome</keyword>
<proteinExistence type="predicted"/>
<keyword evidence="1" id="KW-0175">Coiled coil</keyword>